<keyword evidence="7" id="KW-1185">Reference proteome</keyword>
<gene>
    <name evidence="6" type="ORF">QE408_001637</name>
</gene>
<comment type="similarity">
    <text evidence="1">Belongs to the ABC transporter superfamily.</text>
</comment>
<dbReference type="EMBL" id="JAUTBL010000001">
    <property type="protein sequence ID" value="MDQ1184515.1"/>
    <property type="molecule type" value="Genomic_DNA"/>
</dbReference>
<keyword evidence="3" id="KW-0547">Nucleotide-binding</keyword>
<dbReference type="InterPro" id="IPR003439">
    <property type="entry name" value="ABC_transporter-like_ATP-bd"/>
</dbReference>
<organism evidence="6 7">
    <name type="scientific">Agrobacterium larrymoorei</name>
    <dbReference type="NCBI Taxonomy" id="160699"/>
    <lineage>
        <taxon>Bacteria</taxon>
        <taxon>Pseudomonadati</taxon>
        <taxon>Pseudomonadota</taxon>
        <taxon>Alphaproteobacteria</taxon>
        <taxon>Hyphomicrobiales</taxon>
        <taxon>Rhizobiaceae</taxon>
        <taxon>Rhizobium/Agrobacterium group</taxon>
        <taxon>Agrobacterium</taxon>
    </lineage>
</organism>
<comment type="caution">
    <text evidence="6">The sequence shown here is derived from an EMBL/GenBank/DDBJ whole genome shotgun (WGS) entry which is preliminary data.</text>
</comment>
<evidence type="ECO:0000256" key="3">
    <source>
        <dbReference type="ARBA" id="ARBA00022741"/>
    </source>
</evidence>
<name>A0ABU0UHU3_9HYPH</name>
<reference evidence="6 7" key="1">
    <citation type="submission" date="2023-07" db="EMBL/GenBank/DDBJ databases">
        <title>Functional and genomic diversity of the sorghum phyllosphere microbiome.</title>
        <authorList>
            <person name="Shade A."/>
        </authorList>
    </citation>
    <scope>NUCLEOTIDE SEQUENCE [LARGE SCALE GENOMIC DNA]</scope>
    <source>
        <strain evidence="6 7">SORGH_AS_1126</strain>
    </source>
</reference>
<evidence type="ECO:0000313" key="6">
    <source>
        <dbReference type="EMBL" id="MDQ1184515.1"/>
    </source>
</evidence>
<dbReference type="PANTHER" id="PTHR42788">
    <property type="entry name" value="TAURINE IMPORT ATP-BINDING PROTEIN-RELATED"/>
    <property type="match status" value="1"/>
</dbReference>
<dbReference type="InterPro" id="IPR027417">
    <property type="entry name" value="P-loop_NTPase"/>
</dbReference>
<dbReference type="InterPro" id="IPR050166">
    <property type="entry name" value="ABC_transporter_ATP-bind"/>
</dbReference>
<dbReference type="SUPFAM" id="SSF52540">
    <property type="entry name" value="P-loop containing nucleoside triphosphate hydrolases"/>
    <property type="match status" value="1"/>
</dbReference>
<feature type="domain" description="ABC transporter" evidence="5">
    <location>
        <begin position="2"/>
        <end position="228"/>
    </location>
</feature>
<dbReference type="GO" id="GO:0005524">
    <property type="term" value="F:ATP binding"/>
    <property type="evidence" value="ECO:0007669"/>
    <property type="project" value="UniProtKB-KW"/>
</dbReference>
<keyword evidence="4 6" id="KW-0067">ATP-binding</keyword>
<evidence type="ECO:0000313" key="7">
    <source>
        <dbReference type="Proteomes" id="UP001224781"/>
    </source>
</evidence>
<proteinExistence type="inferred from homology"/>
<dbReference type="Pfam" id="PF00005">
    <property type="entry name" value="ABC_tran"/>
    <property type="match status" value="1"/>
</dbReference>
<dbReference type="PROSITE" id="PS50893">
    <property type="entry name" value="ABC_TRANSPORTER_2"/>
    <property type="match status" value="1"/>
</dbReference>
<dbReference type="InterPro" id="IPR003593">
    <property type="entry name" value="AAA+_ATPase"/>
</dbReference>
<evidence type="ECO:0000259" key="5">
    <source>
        <dbReference type="PROSITE" id="PS50893"/>
    </source>
</evidence>
<dbReference type="Proteomes" id="UP001224781">
    <property type="component" value="Unassembled WGS sequence"/>
</dbReference>
<protein>
    <submittedName>
        <fullName evidence="6">Sulfonate transport system ATP-binding protein</fullName>
    </submittedName>
</protein>
<accession>A0ABU0UHU3</accession>
<dbReference type="Gene3D" id="3.40.50.300">
    <property type="entry name" value="P-loop containing nucleotide triphosphate hydrolases"/>
    <property type="match status" value="1"/>
</dbReference>
<dbReference type="CDD" id="cd03293">
    <property type="entry name" value="ABC_NrtD_SsuB_transporters"/>
    <property type="match status" value="1"/>
</dbReference>
<dbReference type="RefSeq" id="WP_306929982.1">
    <property type="nucleotide sequence ID" value="NZ_JAUTBL010000001.1"/>
</dbReference>
<dbReference type="PROSITE" id="PS00211">
    <property type="entry name" value="ABC_TRANSPORTER_1"/>
    <property type="match status" value="1"/>
</dbReference>
<evidence type="ECO:0000256" key="4">
    <source>
        <dbReference type="ARBA" id="ARBA00022840"/>
    </source>
</evidence>
<evidence type="ECO:0000256" key="1">
    <source>
        <dbReference type="ARBA" id="ARBA00005417"/>
    </source>
</evidence>
<dbReference type="InterPro" id="IPR017871">
    <property type="entry name" value="ABC_transporter-like_CS"/>
</dbReference>
<keyword evidence="2" id="KW-0813">Transport</keyword>
<dbReference type="PANTHER" id="PTHR42788:SF19">
    <property type="entry name" value="ALIPHATIC SULFONATES IMPORT ATP-BINDING PROTEIN SSUB 2"/>
    <property type="match status" value="1"/>
</dbReference>
<evidence type="ECO:0000256" key="2">
    <source>
        <dbReference type="ARBA" id="ARBA00022448"/>
    </source>
</evidence>
<dbReference type="SMART" id="SM00382">
    <property type="entry name" value="AAA"/>
    <property type="match status" value="1"/>
</dbReference>
<sequence>MLIIDALSKTYPNGTQAISGFSLEIKPGEVVAIIGGSGCGKSTLLRLVSGLESATRGRIILQDKTLTEPDERVNLVFQEPRLFPWLSVADNIGFGLTHLSREDRHLRVLQALDRMGLSTYGDRWVRELSGGQAQRVSLARALVVEPAVLLLDEPFSALDAMTRTALQDHLSDLWLEQRTTMLLVTHDIEEAVVLADRIVVMQPSPGRIFETVNVDLPRKRDRNSTAVTTLKRQLSELLERSLSAGARHDRPADAA</sequence>